<dbReference type="SUPFAM" id="SSF51735">
    <property type="entry name" value="NAD(P)-binding Rossmann-fold domains"/>
    <property type="match status" value="1"/>
</dbReference>
<protein>
    <submittedName>
        <fullName evidence="3">Uncharacterized protein</fullName>
    </submittedName>
</protein>
<dbReference type="AlphaFoldDB" id="X1HCU3"/>
<dbReference type="EMBL" id="BARU01007245">
    <property type="protein sequence ID" value="GAH43138.1"/>
    <property type="molecule type" value="Genomic_DNA"/>
</dbReference>
<dbReference type="PANTHER" id="PTHR43639">
    <property type="entry name" value="OXIDOREDUCTASE, SHORT-CHAIN DEHYDROGENASE/REDUCTASE FAMILY (AFU_ORTHOLOGUE AFUA_5G02870)"/>
    <property type="match status" value="1"/>
</dbReference>
<keyword evidence="2" id="KW-0560">Oxidoreductase</keyword>
<comment type="similarity">
    <text evidence="1">Belongs to the short-chain dehydrogenases/reductases (SDR) family.</text>
</comment>
<evidence type="ECO:0000256" key="2">
    <source>
        <dbReference type="ARBA" id="ARBA00023002"/>
    </source>
</evidence>
<accession>X1HCU3</accession>
<dbReference type="InterPro" id="IPR036291">
    <property type="entry name" value="NAD(P)-bd_dom_sf"/>
</dbReference>
<dbReference type="Gene3D" id="3.40.50.720">
    <property type="entry name" value="NAD(P)-binding Rossmann-like Domain"/>
    <property type="match status" value="1"/>
</dbReference>
<organism evidence="3">
    <name type="scientific">marine sediment metagenome</name>
    <dbReference type="NCBI Taxonomy" id="412755"/>
    <lineage>
        <taxon>unclassified sequences</taxon>
        <taxon>metagenomes</taxon>
        <taxon>ecological metagenomes</taxon>
    </lineage>
</organism>
<gene>
    <name evidence="3" type="ORF">S03H2_14283</name>
</gene>
<name>X1HCU3_9ZZZZ</name>
<dbReference type="GO" id="GO:0016491">
    <property type="term" value="F:oxidoreductase activity"/>
    <property type="evidence" value="ECO:0007669"/>
    <property type="project" value="UniProtKB-KW"/>
</dbReference>
<evidence type="ECO:0000256" key="1">
    <source>
        <dbReference type="ARBA" id="ARBA00006484"/>
    </source>
</evidence>
<feature type="non-terminal residue" evidence="3">
    <location>
        <position position="91"/>
    </location>
</feature>
<dbReference type="PANTHER" id="PTHR43639:SF1">
    <property type="entry name" value="SHORT-CHAIN DEHYDROGENASE_REDUCTASE FAMILY PROTEIN"/>
    <property type="match status" value="1"/>
</dbReference>
<dbReference type="Pfam" id="PF00106">
    <property type="entry name" value="adh_short"/>
    <property type="match status" value="1"/>
</dbReference>
<sequence length="91" mass="9570">MGKLDQRVAIVTGGSTGIGRNIALEFAKEGAKVVIGSRNVPNLEKVVEEIKALGGHCVGISTDVSVAEQVRNLAKQTVNNFGRIDILVNNA</sequence>
<dbReference type="InterPro" id="IPR002347">
    <property type="entry name" value="SDR_fam"/>
</dbReference>
<proteinExistence type="inferred from homology"/>
<dbReference type="PRINTS" id="PR00081">
    <property type="entry name" value="GDHRDH"/>
</dbReference>
<evidence type="ECO:0000313" key="3">
    <source>
        <dbReference type="EMBL" id="GAH43138.1"/>
    </source>
</evidence>
<reference evidence="3" key="1">
    <citation type="journal article" date="2014" name="Front. Microbiol.">
        <title>High frequency of phylogenetically diverse reductive dehalogenase-homologous genes in deep subseafloor sedimentary metagenomes.</title>
        <authorList>
            <person name="Kawai M."/>
            <person name="Futagami T."/>
            <person name="Toyoda A."/>
            <person name="Takaki Y."/>
            <person name="Nishi S."/>
            <person name="Hori S."/>
            <person name="Arai W."/>
            <person name="Tsubouchi T."/>
            <person name="Morono Y."/>
            <person name="Uchiyama I."/>
            <person name="Ito T."/>
            <person name="Fujiyama A."/>
            <person name="Inagaki F."/>
            <person name="Takami H."/>
        </authorList>
    </citation>
    <scope>NUCLEOTIDE SEQUENCE</scope>
    <source>
        <strain evidence="3">Expedition CK06-06</strain>
    </source>
</reference>
<comment type="caution">
    <text evidence="3">The sequence shown here is derived from an EMBL/GenBank/DDBJ whole genome shotgun (WGS) entry which is preliminary data.</text>
</comment>